<dbReference type="InterPro" id="IPR012341">
    <property type="entry name" value="6hp_glycosidase-like_sf"/>
</dbReference>
<feature type="domain" description="Mannosylglycerate hydrolase MGH1-like glycoside hydrolase" evidence="2">
    <location>
        <begin position="306"/>
        <end position="607"/>
    </location>
</feature>
<name>A0AA96GDV8_9BACT</name>
<organism evidence="3 4">
    <name type="scientific">Candidatus Nitrospira allomarina</name>
    <dbReference type="NCBI Taxonomy" id="3020900"/>
    <lineage>
        <taxon>Bacteria</taxon>
        <taxon>Pseudomonadati</taxon>
        <taxon>Nitrospirota</taxon>
        <taxon>Nitrospiria</taxon>
        <taxon>Nitrospirales</taxon>
        <taxon>Nitrospiraceae</taxon>
        <taxon>Nitrospira</taxon>
    </lineage>
</organism>
<dbReference type="KEGG" id="nall:PP769_09690"/>
<proteinExistence type="predicted"/>
<keyword evidence="4" id="KW-1185">Reference proteome</keyword>
<dbReference type="Pfam" id="PF22422">
    <property type="entry name" value="MGH1-like_GH"/>
    <property type="match status" value="1"/>
</dbReference>
<dbReference type="InterPro" id="IPR054491">
    <property type="entry name" value="MGH1-like_GH"/>
</dbReference>
<reference evidence="3 4" key="1">
    <citation type="submission" date="2023-01" db="EMBL/GenBank/DDBJ databases">
        <title>Cultivation and genomic characterization of new, ubiquitous marine nitrite-oxidizing bacteria from the Nitrospirales.</title>
        <authorList>
            <person name="Mueller A.J."/>
            <person name="Daebeler A."/>
            <person name="Herbold C.W."/>
            <person name="Kirkegaard R.H."/>
            <person name="Daims H."/>
        </authorList>
    </citation>
    <scope>NUCLEOTIDE SEQUENCE [LARGE SCALE GENOMIC DNA]</scope>
    <source>
        <strain evidence="3 4">VA</strain>
    </source>
</reference>
<evidence type="ECO:0000313" key="3">
    <source>
        <dbReference type="EMBL" id="WNM60008.1"/>
    </source>
</evidence>
<dbReference type="Gene3D" id="1.50.10.10">
    <property type="match status" value="1"/>
</dbReference>
<dbReference type="Pfam" id="PF14742">
    <property type="entry name" value="GDE_N_bis"/>
    <property type="match status" value="1"/>
</dbReference>
<dbReference type="InterPro" id="IPR008928">
    <property type="entry name" value="6-hairpin_glycosidase_sf"/>
</dbReference>
<evidence type="ECO:0000313" key="4">
    <source>
        <dbReference type="Proteomes" id="UP001302719"/>
    </source>
</evidence>
<evidence type="ECO:0000259" key="1">
    <source>
        <dbReference type="Pfam" id="PF14742"/>
    </source>
</evidence>
<sequence length="722" mass="80818">MEKKIIRIGDEHYILATSALADARTHVLKHGETFGIFNRYGDIQRVGLGEQGLYHEGTRFLSKFEFNLEESHPFLLSSTIKEDNALLAVDLTNPDRYQNDLTFLPRGTLHISRTKLLWQAGCYEQVQFTNYSLNPLILNFSIQFEADFADIFEVRGELRPQRGVMTATLLKSKAVVFEYQGLDHIKRITNLTVDPSPTTASTKSMIFEVSLAPHEEKFFHINVACSVEGQVPEPMNFSTARVHAAHALQTAKAQYCKIYSGNEQFNDWLNRSLDDICMMTTDLPQGAYPYAGVPWFSTAFGRDGIITALECLWINPDLARGVLTFLASTQATDILPDQDAQPGKILHETRKGEMAALKEIPFEQYYGSVDSTPLFVLLAGAYFDRTGDKDFIVSLWPHLERALAWIDAYGDQDKDGFVEYFRQTPNGLAQQGWKDSNDAVFHADGTIAEGPIALCEVQGYVYAAKRAASHLATLLKYHDRAESLLREAQTLRHQFNLQFWSDELGSYILALDGNKKPCAIRSSNAGHTLFTEIATQDRAERIAKGLLEEDFFSGWGIRTIPTGEIRYNPMAYHNGSIWPHDNALIALGMSRYGLTQGVERLLGGLFDLSIQVDLHRLPELICGFPRKPGEGPILYPVACAPQAWAAGAVFLLLQACLGISFHGTNREIRFTHPSLPEFLPAIQIKNLPIGNVSADLEFTRTKSDVMINVTRKDDLLSIVAVR</sequence>
<accession>A0AA96GDV8</accession>
<evidence type="ECO:0000259" key="2">
    <source>
        <dbReference type="Pfam" id="PF22422"/>
    </source>
</evidence>
<protein>
    <submittedName>
        <fullName evidence="3">Amylo-alpha-1,6-glucosidase</fullName>
    </submittedName>
</protein>
<dbReference type="Proteomes" id="UP001302719">
    <property type="component" value="Chromosome"/>
</dbReference>
<dbReference type="RefSeq" id="WP_312646927.1">
    <property type="nucleotide sequence ID" value="NZ_CP116967.1"/>
</dbReference>
<feature type="domain" description="Putative glycogen debranching enzyme N-terminal" evidence="1">
    <location>
        <begin position="28"/>
        <end position="218"/>
    </location>
</feature>
<dbReference type="InterPro" id="IPR032856">
    <property type="entry name" value="GDE_N_bis"/>
</dbReference>
<dbReference type="SUPFAM" id="SSF48208">
    <property type="entry name" value="Six-hairpin glycosidases"/>
    <property type="match status" value="1"/>
</dbReference>
<dbReference type="EMBL" id="CP116967">
    <property type="protein sequence ID" value="WNM60008.1"/>
    <property type="molecule type" value="Genomic_DNA"/>
</dbReference>
<dbReference type="GO" id="GO:0005975">
    <property type="term" value="P:carbohydrate metabolic process"/>
    <property type="evidence" value="ECO:0007669"/>
    <property type="project" value="InterPro"/>
</dbReference>
<gene>
    <name evidence="3" type="ORF">PP769_09690</name>
</gene>
<dbReference type="AlphaFoldDB" id="A0AA96GDV8"/>